<accession>A0A392QPX7</accession>
<keyword evidence="3" id="KW-1185">Reference proteome</keyword>
<feature type="region of interest" description="Disordered" evidence="1">
    <location>
        <begin position="112"/>
        <end position="135"/>
    </location>
</feature>
<name>A0A392QPX7_9FABA</name>
<dbReference type="EMBL" id="LXQA010150816">
    <property type="protein sequence ID" value="MCI26019.1"/>
    <property type="molecule type" value="Genomic_DNA"/>
</dbReference>
<evidence type="ECO:0000256" key="1">
    <source>
        <dbReference type="SAM" id="MobiDB-lite"/>
    </source>
</evidence>
<proteinExistence type="predicted"/>
<organism evidence="2 3">
    <name type="scientific">Trifolium medium</name>
    <dbReference type="NCBI Taxonomy" id="97028"/>
    <lineage>
        <taxon>Eukaryota</taxon>
        <taxon>Viridiplantae</taxon>
        <taxon>Streptophyta</taxon>
        <taxon>Embryophyta</taxon>
        <taxon>Tracheophyta</taxon>
        <taxon>Spermatophyta</taxon>
        <taxon>Magnoliopsida</taxon>
        <taxon>eudicotyledons</taxon>
        <taxon>Gunneridae</taxon>
        <taxon>Pentapetalae</taxon>
        <taxon>rosids</taxon>
        <taxon>fabids</taxon>
        <taxon>Fabales</taxon>
        <taxon>Fabaceae</taxon>
        <taxon>Papilionoideae</taxon>
        <taxon>50 kb inversion clade</taxon>
        <taxon>NPAAA clade</taxon>
        <taxon>Hologalegina</taxon>
        <taxon>IRL clade</taxon>
        <taxon>Trifolieae</taxon>
        <taxon>Trifolium</taxon>
    </lineage>
</organism>
<evidence type="ECO:0000313" key="2">
    <source>
        <dbReference type="EMBL" id="MCI26019.1"/>
    </source>
</evidence>
<evidence type="ECO:0000313" key="3">
    <source>
        <dbReference type="Proteomes" id="UP000265520"/>
    </source>
</evidence>
<protein>
    <submittedName>
        <fullName evidence="2">Uncharacterized protein</fullName>
    </submittedName>
</protein>
<dbReference type="Proteomes" id="UP000265520">
    <property type="component" value="Unassembled WGS sequence"/>
</dbReference>
<reference evidence="2 3" key="1">
    <citation type="journal article" date="2018" name="Front. Plant Sci.">
        <title>Red Clover (Trifolium pratense) and Zigzag Clover (T. medium) - A Picture of Genomic Similarities and Differences.</title>
        <authorList>
            <person name="Dluhosova J."/>
            <person name="Istvanek J."/>
            <person name="Nedelnik J."/>
            <person name="Repkova J."/>
        </authorList>
    </citation>
    <scope>NUCLEOTIDE SEQUENCE [LARGE SCALE GENOMIC DNA]</scope>
    <source>
        <strain evidence="3">cv. 10/8</strain>
        <tissue evidence="2">Leaf</tissue>
    </source>
</reference>
<sequence>MRGRERGGAPRVLLGQPHRSSFSPAERLFWGDRDSGRVPQMGWERDDEDGWTEVRPRRRKERRQVNDGIDSPRQIQRHRSITPSRHRRAFSSEHYRDRYHVPDYYREVSPQSRYSPIRREPRMLGASIHDRPDVL</sequence>
<comment type="caution">
    <text evidence="2">The sequence shown here is derived from an EMBL/GenBank/DDBJ whole genome shotgun (WGS) entry which is preliminary data.</text>
</comment>
<dbReference type="AlphaFoldDB" id="A0A392QPX7"/>
<feature type="compositionally biased region" description="Basic and acidic residues" evidence="1">
    <location>
        <begin position="117"/>
        <end position="135"/>
    </location>
</feature>
<feature type="region of interest" description="Disordered" evidence="1">
    <location>
        <begin position="1"/>
        <end position="26"/>
    </location>
</feature>